<dbReference type="Gene3D" id="1.10.10.10">
    <property type="entry name" value="Winged helix-like DNA-binding domain superfamily/Winged helix DNA-binding domain"/>
    <property type="match status" value="1"/>
</dbReference>
<organism evidence="5 6">
    <name type="scientific">Paracoccus angustae</name>
    <dbReference type="NCBI Taxonomy" id="1671480"/>
    <lineage>
        <taxon>Bacteria</taxon>
        <taxon>Pseudomonadati</taxon>
        <taxon>Pseudomonadota</taxon>
        <taxon>Alphaproteobacteria</taxon>
        <taxon>Rhodobacterales</taxon>
        <taxon>Paracoccaceae</taxon>
        <taxon>Paracoccus</taxon>
    </lineage>
</organism>
<dbReference type="InterPro" id="IPR036388">
    <property type="entry name" value="WH-like_DNA-bd_sf"/>
</dbReference>
<gene>
    <name evidence="5" type="ORF">ACFOM8_16785</name>
</gene>
<reference evidence="6" key="1">
    <citation type="journal article" date="2019" name="Int. J. Syst. Evol. Microbiol.">
        <title>The Global Catalogue of Microorganisms (GCM) 10K type strain sequencing project: providing services to taxonomists for standard genome sequencing and annotation.</title>
        <authorList>
            <consortium name="The Broad Institute Genomics Platform"/>
            <consortium name="The Broad Institute Genome Sequencing Center for Infectious Disease"/>
            <person name="Wu L."/>
            <person name="Ma J."/>
        </authorList>
    </citation>
    <scope>NUCLEOTIDE SEQUENCE [LARGE SCALE GENOMIC DNA]</scope>
    <source>
        <strain evidence="6">KCTC 42473</strain>
    </source>
</reference>
<dbReference type="Proteomes" id="UP001595539">
    <property type="component" value="Unassembled WGS sequence"/>
</dbReference>
<sequence>MTDSTPLVLTLFRLLKELRRNYDDEVRELGLSFSRARVLSVLMRQDGATQAELAAALDMAAPSLKRQLDLLEAEGLIERRGLGSDARKRALFLTPRAKALPLNRYMDRIRDQLLEGISPEEQAQLHSVLERLADNAARMNDK</sequence>
<dbReference type="InterPro" id="IPR036390">
    <property type="entry name" value="WH_DNA-bd_sf"/>
</dbReference>
<evidence type="ECO:0000313" key="6">
    <source>
        <dbReference type="Proteomes" id="UP001595539"/>
    </source>
</evidence>
<comment type="caution">
    <text evidence="5">The sequence shown here is derived from an EMBL/GenBank/DDBJ whole genome shotgun (WGS) entry which is preliminary data.</text>
</comment>
<dbReference type="SMART" id="SM00347">
    <property type="entry name" value="HTH_MARR"/>
    <property type="match status" value="1"/>
</dbReference>
<accession>A0ABV7U806</accession>
<dbReference type="PANTHER" id="PTHR42756:SF1">
    <property type="entry name" value="TRANSCRIPTIONAL REPRESSOR OF EMRAB OPERON"/>
    <property type="match status" value="1"/>
</dbReference>
<name>A0ABV7U806_9RHOB</name>
<dbReference type="Pfam" id="PF12802">
    <property type="entry name" value="MarR_2"/>
    <property type="match status" value="1"/>
</dbReference>
<protein>
    <submittedName>
        <fullName evidence="5">MarR family winged helix-turn-helix transcriptional regulator</fullName>
    </submittedName>
</protein>
<feature type="domain" description="HTH marR-type" evidence="4">
    <location>
        <begin position="4"/>
        <end position="134"/>
    </location>
</feature>
<evidence type="ECO:0000256" key="3">
    <source>
        <dbReference type="ARBA" id="ARBA00023163"/>
    </source>
</evidence>
<evidence type="ECO:0000256" key="2">
    <source>
        <dbReference type="ARBA" id="ARBA00023125"/>
    </source>
</evidence>
<keyword evidence="3" id="KW-0804">Transcription</keyword>
<keyword evidence="1" id="KW-0805">Transcription regulation</keyword>
<evidence type="ECO:0000256" key="1">
    <source>
        <dbReference type="ARBA" id="ARBA00023015"/>
    </source>
</evidence>
<dbReference type="RefSeq" id="WP_377763242.1">
    <property type="nucleotide sequence ID" value="NZ_JBHRXY010000019.1"/>
</dbReference>
<keyword evidence="6" id="KW-1185">Reference proteome</keyword>
<dbReference type="EMBL" id="JBHRXY010000019">
    <property type="protein sequence ID" value="MFC3631100.1"/>
    <property type="molecule type" value="Genomic_DNA"/>
</dbReference>
<dbReference type="PROSITE" id="PS50995">
    <property type="entry name" value="HTH_MARR_2"/>
    <property type="match status" value="1"/>
</dbReference>
<dbReference type="PRINTS" id="PR00598">
    <property type="entry name" value="HTHMARR"/>
</dbReference>
<dbReference type="PANTHER" id="PTHR42756">
    <property type="entry name" value="TRANSCRIPTIONAL REGULATOR, MARR"/>
    <property type="match status" value="1"/>
</dbReference>
<evidence type="ECO:0000259" key="4">
    <source>
        <dbReference type="PROSITE" id="PS50995"/>
    </source>
</evidence>
<dbReference type="InterPro" id="IPR000835">
    <property type="entry name" value="HTH_MarR-typ"/>
</dbReference>
<proteinExistence type="predicted"/>
<evidence type="ECO:0000313" key="5">
    <source>
        <dbReference type="EMBL" id="MFC3631100.1"/>
    </source>
</evidence>
<dbReference type="SUPFAM" id="SSF46785">
    <property type="entry name" value="Winged helix' DNA-binding domain"/>
    <property type="match status" value="1"/>
</dbReference>
<keyword evidence="2" id="KW-0238">DNA-binding</keyword>